<gene>
    <name evidence="2" type="ORF">GGQ61_002053</name>
</gene>
<comment type="caution">
    <text evidence="2">The sequence shown here is derived from an EMBL/GenBank/DDBJ whole genome shotgun (WGS) entry which is preliminary data.</text>
</comment>
<reference evidence="2 3" key="1">
    <citation type="submission" date="2020-08" db="EMBL/GenBank/DDBJ databases">
        <title>Genomic Encyclopedia of Type Strains, Phase IV (KMG-IV): sequencing the most valuable type-strain genomes for metagenomic binning, comparative biology and taxonomic classification.</title>
        <authorList>
            <person name="Goeker M."/>
        </authorList>
    </citation>
    <scope>NUCLEOTIDE SEQUENCE [LARGE SCALE GENOMIC DNA]</scope>
    <source>
        <strain evidence="2 3">DSM 21793</strain>
    </source>
</reference>
<proteinExistence type="predicted"/>
<feature type="chain" id="PRO_5032766546" evidence="1">
    <location>
        <begin position="24"/>
        <end position="440"/>
    </location>
</feature>
<name>A0A839ZY96_9CAUL</name>
<evidence type="ECO:0000313" key="3">
    <source>
        <dbReference type="Proteomes" id="UP000530564"/>
    </source>
</evidence>
<organism evidence="2 3">
    <name type="scientific">Phenylobacterium haematophilum</name>
    <dbReference type="NCBI Taxonomy" id="98513"/>
    <lineage>
        <taxon>Bacteria</taxon>
        <taxon>Pseudomonadati</taxon>
        <taxon>Pseudomonadota</taxon>
        <taxon>Alphaproteobacteria</taxon>
        <taxon>Caulobacterales</taxon>
        <taxon>Caulobacteraceae</taxon>
        <taxon>Phenylobacterium</taxon>
    </lineage>
</organism>
<protein>
    <submittedName>
        <fullName evidence="2">Uncharacterized protein</fullName>
    </submittedName>
</protein>
<keyword evidence="3" id="KW-1185">Reference proteome</keyword>
<evidence type="ECO:0000313" key="2">
    <source>
        <dbReference type="EMBL" id="MBB3891336.1"/>
    </source>
</evidence>
<sequence length="440" mass="45394">MRPFITGLAATLAVLALAPAAVSQGKKAAEISEKARTQGMAEAPALAKAAGISCNVTDALFVGKTEDKKAKTKTSYYEIDCDQGVGFVLSAVEGGATTSFTCIEAGTPGPDGKPSNLACKLPGNADPKADLAGVLAAGKVQCTPEAARGIGQSATATYLEVACQGSAQGYVLKTSAPIDAAKPVEATDCMLYDGGQSNISCTLRTKEQRLAVIDTIAAQANNGCTVKDKRYMGMSQTGSSFFEAACADGKGYLYRVDAGKLTQTYDCAKAQGVMGGCTLTDTKEAVTEQNGLYTKLAKAAGFNCDVSKYAPFPSANNKDIVEMACSNRPDGGVGVFGGPNDKPIVYDCARAPIAGYRCSFTKLDANSYGSVTADLKKLGKPDCAVSNARVIGKTAKGTTYLEVACADGLKGYVMEYSADLTPLSTTGCAFTKDCKLPGNV</sequence>
<dbReference type="RefSeq" id="WP_183772112.1">
    <property type="nucleotide sequence ID" value="NZ_JACIDK010000002.1"/>
</dbReference>
<dbReference type="EMBL" id="JACIDK010000002">
    <property type="protein sequence ID" value="MBB3891336.1"/>
    <property type="molecule type" value="Genomic_DNA"/>
</dbReference>
<dbReference type="AlphaFoldDB" id="A0A839ZY96"/>
<dbReference type="Proteomes" id="UP000530564">
    <property type="component" value="Unassembled WGS sequence"/>
</dbReference>
<feature type="signal peptide" evidence="1">
    <location>
        <begin position="1"/>
        <end position="23"/>
    </location>
</feature>
<accession>A0A839ZY96</accession>
<keyword evidence="1" id="KW-0732">Signal</keyword>
<evidence type="ECO:0000256" key="1">
    <source>
        <dbReference type="SAM" id="SignalP"/>
    </source>
</evidence>